<dbReference type="STRING" id="1817760.A2151_01465"/>
<dbReference type="AlphaFoldDB" id="A0A1F6TJX3"/>
<dbReference type="EMBL" id="MFSU01000109">
    <property type="protein sequence ID" value="OGI45376.1"/>
    <property type="molecule type" value="Genomic_DNA"/>
</dbReference>
<name>A0A1F6TJX3_9PROT</name>
<sequence length="107" mass="11733">MDVMSVNRYETVTEAVQALKARGYAIAFEPVHAGLFDPQRGTIVDAPALQLVEFHRFEGETDPDDMAVIYVFEARDGRRGYVIDAYGPYADPLLGELLTRLGAGASP</sequence>
<proteinExistence type="predicted"/>
<reference evidence="1 2" key="1">
    <citation type="journal article" date="2016" name="Nat. Commun.">
        <title>Thousands of microbial genomes shed light on interconnected biogeochemical processes in an aquifer system.</title>
        <authorList>
            <person name="Anantharaman K."/>
            <person name="Brown C.T."/>
            <person name="Hug L.A."/>
            <person name="Sharon I."/>
            <person name="Castelle C.J."/>
            <person name="Probst A.J."/>
            <person name="Thomas B.C."/>
            <person name="Singh A."/>
            <person name="Wilkins M.J."/>
            <person name="Karaoz U."/>
            <person name="Brodie E.L."/>
            <person name="Williams K.H."/>
            <person name="Hubbard S.S."/>
            <person name="Banfield J.F."/>
        </authorList>
    </citation>
    <scope>NUCLEOTIDE SEQUENCE [LARGE SCALE GENOMIC DNA]</scope>
</reference>
<evidence type="ECO:0000313" key="1">
    <source>
        <dbReference type="EMBL" id="OGI45376.1"/>
    </source>
</evidence>
<gene>
    <name evidence="1" type="ORF">A2151_01465</name>
</gene>
<protein>
    <recommendedName>
        <fullName evidence="3">Phosphoribosylpyrophosphate synthetase</fullName>
    </recommendedName>
</protein>
<organism evidence="1 2">
    <name type="scientific">Candidatus Muproteobacteria bacterium RBG_16_65_34</name>
    <dbReference type="NCBI Taxonomy" id="1817760"/>
    <lineage>
        <taxon>Bacteria</taxon>
        <taxon>Pseudomonadati</taxon>
        <taxon>Pseudomonadota</taxon>
        <taxon>Candidatus Muproteobacteria</taxon>
    </lineage>
</organism>
<accession>A0A1F6TJX3</accession>
<evidence type="ECO:0008006" key="3">
    <source>
        <dbReference type="Google" id="ProtNLM"/>
    </source>
</evidence>
<evidence type="ECO:0000313" key="2">
    <source>
        <dbReference type="Proteomes" id="UP000178885"/>
    </source>
</evidence>
<comment type="caution">
    <text evidence="1">The sequence shown here is derived from an EMBL/GenBank/DDBJ whole genome shotgun (WGS) entry which is preliminary data.</text>
</comment>
<dbReference type="Proteomes" id="UP000178885">
    <property type="component" value="Unassembled WGS sequence"/>
</dbReference>